<dbReference type="STRING" id="394193.SAMN04489732_117111"/>
<protein>
    <submittedName>
        <fullName evidence="1">Uncharacterized protein</fullName>
    </submittedName>
</protein>
<dbReference type="EMBL" id="FOEF01000017">
    <property type="protein sequence ID" value="SEP51793.1"/>
    <property type="molecule type" value="Genomic_DNA"/>
</dbReference>
<organism evidence="1 2">
    <name type="scientific">Amycolatopsis saalfeldensis</name>
    <dbReference type="NCBI Taxonomy" id="394193"/>
    <lineage>
        <taxon>Bacteria</taxon>
        <taxon>Bacillati</taxon>
        <taxon>Actinomycetota</taxon>
        <taxon>Actinomycetes</taxon>
        <taxon>Pseudonocardiales</taxon>
        <taxon>Pseudonocardiaceae</taxon>
        <taxon>Amycolatopsis</taxon>
    </lineage>
</organism>
<evidence type="ECO:0000313" key="2">
    <source>
        <dbReference type="Proteomes" id="UP000198582"/>
    </source>
</evidence>
<dbReference type="AlphaFoldDB" id="A0A1H8YIA0"/>
<accession>A0A1H8YIA0</accession>
<sequence length="38" mass="3693">MEVHLTVRGGGVGRSATLVESGVEVGDGTVAGPLVKSA</sequence>
<evidence type="ECO:0000313" key="1">
    <source>
        <dbReference type="EMBL" id="SEP51793.1"/>
    </source>
</evidence>
<dbReference type="Proteomes" id="UP000198582">
    <property type="component" value="Unassembled WGS sequence"/>
</dbReference>
<name>A0A1H8YIA0_9PSEU</name>
<gene>
    <name evidence="1" type="ORF">SAMN04489732_117111</name>
</gene>
<keyword evidence="2" id="KW-1185">Reference proteome</keyword>
<proteinExistence type="predicted"/>
<reference evidence="1 2" key="1">
    <citation type="submission" date="2016-10" db="EMBL/GenBank/DDBJ databases">
        <authorList>
            <person name="de Groot N.N."/>
        </authorList>
    </citation>
    <scope>NUCLEOTIDE SEQUENCE [LARGE SCALE GENOMIC DNA]</scope>
    <source>
        <strain evidence="1 2">DSM 44993</strain>
    </source>
</reference>